<dbReference type="InterPro" id="IPR036661">
    <property type="entry name" value="Luciferase-like_sf"/>
</dbReference>
<gene>
    <name evidence="1" type="ORF">K5L39_14095</name>
</gene>
<evidence type="ECO:0000313" key="2">
    <source>
        <dbReference type="Proteomes" id="UP001299283"/>
    </source>
</evidence>
<reference evidence="1 2" key="1">
    <citation type="submission" date="2023-12" db="EMBL/GenBank/DDBJ databases">
        <title>Description of new species of Mycobacterium terrae complex isolated from sewage at the Sao Paulo Zoological Park Foundation in Brazil.</title>
        <authorList>
            <person name="Romagnoli C.L."/>
            <person name="Conceicao E.C."/>
            <person name="Machado E."/>
            <person name="Barreto L.B.P.F."/>
            <person name="Sharma A."/>
            <person name="Silva N.M."/>
            <person name="Marques L.E."/>
            <person name="Juliana M.A."/>
            <person name="Lourenco M.C.S."/>
            <person name="Digiampietri L.A."/>
            <person name="Suffys P.N."/>
            <person name="Viana-Niero C."/>
        </authorList>
    </citation>
    <scope>NUCLEOTIDE SEQUENCE [LARGE SCALE GENOMIC DNA]</scope>
    <source>
        <strain evidence="1 2">MYC017</strain>
    </source>
</reference>
<dbReference type="SUPFAM" id="SSF51679">
    <property type="entry name" value="Bacterial luciferase-like"/>
    <property type="match status" value="1"/>
</dbReference>
<keyword evidence="2" id="KW-1185">Reference proteome</keyword>
<evidence type="ECO:0000313" key="1">
    <source>
        <dbReference type="EMBL" id="MEB3070318.1"/>
    </source>
</evidence>
<dbReference type="EMBL" id="JAYJJQ010000012">
    <property type="protein sequence ID" value="MEB3070318.1"/>
    <property type="molecule type" value="Genomic_DNA"/>
</dbReference>
<sequence>LIGHLRAVLMSAHGQFPMTIDTAAFGRLNQSDWETEGITPVYPRDWHYALKLLPAQESQETVDAIVAQTPVDMCRRGWFWGNPKEVASSIQAYVDAGATWVSVGDMMPLLLPADEAPAALERQIETCRILKQV</sequence>
<accession>A0ABU5Z2Z4</accession>
<feature type="non-terminal residue" evidence="1">
    <location>
        <position position="1"/>
    </location>
</feature>
<dbReference type="Gene3D" id="3.20.20.30">
    <property type="entry name" value="Luciferase-like domain"/>
    <property type="match status" value="1"/>
</dbReference>
<organism evidence="1 2">
    <name type="scientific">[Mycobacterium] vasticus</name>
    <dbReference type="NCBI Taxonomy" id="2875777"/>
    <lineage>
        <taxon>Bacteria</taxon>
        <taxon>Bacillati</taxon>
        <taxon>Actinomycetota</taxon>
        <taxon>Actinomycetes</taxon>
        <taxon>Mycobacteriales</taxon>
        <taxon>Mycobacteriaceae</taxon>
        <taxon>Mycolicibacter</taxon>
    </lineage>
</organism>
<protein>
    <submittedName>
        <fullName evidence="1">Uncharacterized protein</fullName>
    </submittedName>
</protein>
<name>A0ABU5Z2Z4_9MYCO</name>
<proteinExistence type="predicted"/>
<comment type="caution">
    <text evidence="1">The sequence shown here is derived from an EMBL/GenBank/DDBJ whole genome shotgun (WGS) entry which is preliminary data.</text>
</comment>
<dbReference type="Proteomes" id="UP001299283">
    <property type="component" value="Unassembled WGS sequence"/>
</dbReference>